<keyword evidence="1" id="KW-0677">Repeat</keyword>
<reference evidence="4 5" key="1">
    <citation type="submission" date="2016-04" db="EMBL/GenBank/DDBJ databases">
        <title>A degradative enzymes factory behind the ericoid mycorrhizal symbiosis.</title>
        <authorList>
            <consortium name="DOE Joint Genome Institute"/>
            <person name="Martino E."/>
            <person name="Morin E."/>
            <person name="Grelet G."/>
            <person name="Kuo A."/>
            <person name="Kohler A."/>
            <person name="Daghino S."/>
            <person name="Barry K."/>
            <person name="Choi C."/>
            <person name="Cichocki N."/>
            <person name="Clum A."/>
            <person name="Copeland A."/>
            <person name="Hainaut M."/>
            <person name="Haridas S."/>
            <person name="Labutti K."/>
            <person name="Lindquist E."/>
            <person name="Lipzen A."/>
            <person name="Khouja H.-R."/>
            <person name="Murat C."/>
            <person name="Ohm R."/>
            <person name="Olson A."/>
            <person name="Spatafora J."/>
            <person name="Veneault-Fourrey C."/>
            <person name="Henrissat B."/>
            <person name="Grigoriev I."/>
            <person name="Martin F."/>
            <person name="Perotto S."/>
        </authorList>
    </citation>
    <scope>NUCLEOTIDE SEQUENCE [LARGE SCALE GENOMIC DNA]</scope>
    <source>
        <strain evidence="4 5">F</strain>
    </source>
</reference>
<dbReference type="OrthoDB" id="443402at2759"/>
<sequence length="1024" mass="117847">MDPITAVGFAASILNFVDFSWTLIKGSYEVYELGIASDNMRITSVLSDLEGITKSLQSDVKGNSPHVKDLKSLAAECIEMSQELSVILKDLQMKEGNKIWRSLEAKWKSMRKEKEIAAIEQKLIEHRLQLLLRLNLILGEQQTSVKSQLDEIQDTGLQLSSDSLDKLTTVHQAIQNLERKLTGELFQSLKLSDSDNTVNTASLSEMHASLLSLIAQLKAVSNSHTAETRILKKLYFNSIHSRSEAISDAESGTFGWLLEDDSKEAGLPGSDKTVRYDDELELHQRTRHSFLKWLNSGSRIYHISGKAGSGKSTIMKSLTQHPQLMEELRKWAGDKKLVFGKFFFWNSGHVQQKSLEGLYRSLLFEILNQYPDLIKEIFPSHWNNSQTKMSRWEDMPFLFSELKAAMGVIVGRHKFPGHRFCFFIDGLDEFEAENMDHWELAQMLQEWASSDEVKICVSSRPYTEFLEIFDSNLRMQLHDLTCGDIQRFTHANFEKESYFIGSEKTLLEIVETIVKRADGVFLWVRLVVRSLLDGVRHRSSLPALKEKLDLIPRGLDSLFDRMFNDIDPADRGRSDRMLILAASHGSRNALFYSWLEDLKDPDFPYKAPIKAYSDQEIMDRHSTVRAQLDSLSKGLLEMKTSDWSQGTSIDTALAPSDDIYFRYNVDFFHRSVRDYLAEPVRYARMKKRLGDFDNTQAYQRLLLSEFKFARTTNKYLTQTWDANWLYQCFEDLCYGVAPSEEIPPRLLNEVGEVLEYHRQNPYSHPDEKIQNLGNILWGVSWDSRQHEMYDNSFSYLHWLAHAGQHNYVTTQLPLPKSVAPVQERSLLLSASIAPPRYNLVCDLLKHGVSPKDQITLTSKKIPQDEWITTVWAVFLTILAQQVRTLRFFDRGHERIRDYFLILEEYLKWGGDNDVCFVFEKDNEKSDKDGMLLVTLEDFILIEKPPNSDMLMNLVLKGKGSLLQNGALQLLSKLRPWIGGAVGAEPKYKKVLLDDRITRKKDNWVIKSVCIRGNWLENDFIVALY</sequence>
<dbReference type="InterPro" id="IPR056884">
    <property type="entry name" value="NPHP3-like_N"/>
</dbReference>
<dbReference type="Pfam" id="PF24883">
    <property type="entry name" value="NPHP3_N"/>
    <property type="match status" value="1"/>
</dbReference>
<evidence type="ECO:0000259" key="3">
    <source>
        <dbReference type="Pfam" id="PF25053"/>
    </source>
</evidence>
<protein>
    <submittedName>
        <fullName evidence="4">Uncharacterized protein</fullName>
    </submittedName>
</protein>
<dbReference type="AlphaFoldDB" id="A0A2J6S8I3"/>
<gene>
    <name evidence="4" type="ORF">L207DRAFT_448582</name>
</gene>
<name>A0A2J6S8I3_HYAVF</name>
<accession>A0A2J6S8I3</accession>
<dbReference type="InterPro" id="IPR056693">
    <property type="entry name" value="DUF7791"/>
</dbReference>
<keyword evidence="5" id="KW-1185">Reference proteome</keyword>
<dbReference type="PANTHER" id="PTHR10039">
    <property type="entry name" value="AMELOGENIN"/>
    <property type="match status" value="1"/>
</dbReference>
<evidence type="ECO:0000259" key="2">
    <source>
        <dbReference type="Pfam" id="PF24883"/>
    </source>
</evidence>
<dbReference type="InterPro" id="IPR027417">
    <property type="entry name" value="P-loop_NTPase"/>
</dbReference>
<feature type="domain" description="Nephrocystin 3-like N-terminal" evidence="2">
    <location>
        <begin position="287"/>
        <end position="460"/>
    </location>
</feature>
<dbReference type="EMBL" id="KZ613938">
    <property type="protein sequence ID" value="PMD47068.1"/>
    <property type="molecule type" value="Genomic_DNA"/>
</dbReference>
<evidence type="ECO:0000313" key="4">
    <source>
        <dbReference type="EMBL" id="PMD47068.1"/>
    </source>
</evidence>
<evidence type="ECO:0000313" key="5">
    <source>
        <dbReference type="Proteomes" id="UP000235786"/>
    </source>
</evidence>
<dbReference type="Pfam" id="PF25053">
    <property type="entry name" value="DUF7791"/>
    <property type="match status" value="1"/>
</dbReference>
<feature type="domain" description="DUF7791" evidence="3">
    <location>
        <begin position="587"/>
        <end position="713"/>
    </location>
</feature>
<dbReference type="Proteomes" id="UP000235786">
    <property type="component" value="Unassembled WGS sequence"/>
</dbReference>
<dbReference type="SUPFAM" id="SSF52540">
    <property type="entry name" value="P-loop containing nucleoside triphosphate hydrolases"/>
    <property type="match status" value="1"/>
</dbReference>
<proteinExistence type="predicted"/>
<dbReference type="Gene3D" id="3.40.50.300">
    <property type="entry name" value="P-loop containing nucleotide triphosphate hydrolases"/>
    <property type="match status" value="1"/>
</dbReference>
<dbReference type="PANTHER" id="PTHR10039:SF5">
    <property type="entry name" value="NACHT DOMAIN-CONTAINING PROTEIN"/>
    <property type="match status" value="1"/>
</dbReference>
<evidence type="ECO:0000256" key="1">
    <source>
        <dbReference type="ARBA" id="ARBA00022737"/>
    </source>
</evidence>
<dbReference type="STRING" id="1149755.A0A2J6S8I3"/>
<organism evidence="4 5">
    <name type="scientific">Hyaloscypha variabilis (strain UAMH 11265 / GT02V1 / F)</name>
    <name type="common">Meliniomyces variabilis</name>
    <dbReference type="NCBI Taxonomy" id="1149755"/>
    <lineage>
        <taxon>Eukaryota</taxon>
        <taxon>Fungi</taxon>
        <taxon>Dikarya</taxon>
        <taxon>Ascomycota</taxon>
        <taxon>Pezizomycotina</taxon>
        <taxon>Leotiomycetes</taxon>
        <taxon>Helotiales</taxon>
        <taxon>Hyaloscyphaceae</taxon>
        <taxon>Hyaloscypha</taxon>
        <taxon>Hyaloscypha variabilis</taxon>
    </lineage>
</organism>